<dbReference type="Pfam" id="PF00512">
    <property type="entry name" value="HisKA"/>
    <property type="match status" value="1"/>
</dbReference>
<dbReference type="PANTHER" id="PTHR42878">
    <property type="entry name" value="TWO-COMPONENT HISTIDINE KINASE"/>
    <property type="match status" value="1"/>
</dbReference>
<dbReference type="SUPFAM" id="SSF158472">
    <property type="entry name" value="HAMP domain-like"/>
    <property type="match status" value="1"/>
</dbReference>
<dbReference type="Gene3D" id="1.10.287.130">
    <property type="match status" value="1"/>
</dbReference>
<dbReference type="InterPro" id="IPR033479">
    <property type="entry name" value="dCache_1"/>
</dbReference>
<proteinExistence type="predicted"/>
<reference evidence="16 17" key="1">
    <citation type="journal article" date="2019" name="Nat. Microbiol.">
        <title>Mediterranean grassland soil C-N compound turnover is dependent on rainfall and depth, and is mediated by genomically divergent microorganisms.</title>
        <authorList>
            <person name="Diamond S."/>
            <person name="Andeer P.F."/>
            <person name="Li Z."/>
            <person name="Crits-Christoph A."/>
            <person name="Burstein D."/>
            <person name="Anantharaman K."/>
            <person name="Lane K.R."/>
            <person name="Thomas B.C."/>
            <person name="Pan C."/>
            <person name="Northen T.R."/>
            <person name="Banfield J.F."/>
        </authorList>
    </citation>
    <scope>NUCLEOTIDE SEQUENCE [LARGE SCALE GENOMIC DNA]</scope>
    <source>
        <strain evidence="16">NP_8</strain>
    </source>
</reference>
<dbReference type="PROSITE" id="PS50885">
    <property type="entry name" value="HAMP"/>
    <property type="match status" value="1"/>
</dbReference>
<dbReference type="SMART" id="SM00065">
    <property type="entry name" value="GAF"/>
    <property type="match status" value="1"/>
</dbReference>
<dbReference type="SUPFAM" id="SSF103190">
    <property type="entry name" value="Sensory domain-like"/>
    <property type="match status" value="1"/>
</dbReference>
<keyword evidence="10" id="KW-0902">Two-component regulatory system</keyword>
<evidence type="ECO:0000256" key="7">
    <source>
        <dbReference type="ARBA" id="ARBA00022692"/>
    </source>
</evidence>
<evidence type="ECO:0000256" key="11">
    <source>
        <dbReference type="ARBA" id="ARBA00023136"/>
    </source>
</evidence>
<dbReference type="SUPFAM" id="SSF47384">
    <property type="entry name" value="Homodimeric domain of signal transducing histidine kinase"/>
    <property type="match status" value="1"/>
</dbReference>
<dbReference type="PANTHER" id="PTHR42878:SF15">
    <property type="entry name" value="BACTERIOPHYTOCHROME"/>
    <property type="match status" value="1"/>
</dbReference>
<dbReference type="SUPFAM" id="SSF55781">
    <property type="entry name" value="GAF domain-like"/>
    <property type="match status" value="1"/>
</dbReference>
<organism evidence="16 17">
    <name type="scientific">Candidatus Segetimicrobium genomatis</name>
    <dbReference type="NCBI Taxonomy" id="2569760"/>
    <lineage>
        <taxon>Bacteria</taxon>
        <taxon>Bacillati</taxon>
        <taxon>Candidatus Sysuimicrobiota</taxon>
        <taxon>Candidatus Sysuimicrobiia</taxon>
        <taxon>Candidatus Sysuimicrobiales</taxon>
        <taxon>Candidatus Segetimicrobiaceae</taxon>
        <taxon>Candidatus Segetimicrobium</taxon>
    </lineage>
</organism>
<evidence type="ECO:0000313" key="16">
    <source>
        <dbReference type="EMBL" id="TMI77417.1"/>
    </source>
</evidence>
<evidence type="ECO:0000256" key="4">
    <source>
        <dbReference type="ARBA" id="ARBA00022475"/>
    </source>
</evidence>
<evidence type="ECO:0000313" key="17">
    <source>
        <dbReference type="Proteomes" id="UP000318834"/>
    </source>
</evidence>
<dbReference type="InterPro" id="IPR036890">
    <property type="entry name" value="HATPase_C_sf"/>
</dbReference>
<feature type="coiled-coil region" evidence="12">
    <location>
        <begin position="560"/>
        <end position="587"/>
    </location>
</feature>
<accession>A0A537J1L5</accession>
<name>A0A537J1L5_9BACT</name>
<dbReference type="GO" id="GO:0000156">
    <property type="term" value="F:phosphorelay response regulator activity"/>
    <property type="evidence" value="ECO:0007669"/>
    <property type="project" value="TreeGrafter"/>
</dbReference>
<feature type="transmembrane region" description="Helical" evidence="13">
    <location>
        <begin position="26"/>
        <end position="47"/>
    </location>
</feature>
<evidence type="ECO:0000256" key="13">
    <source>
        <dbReference type="SAM" id="Phobius"/>
    </source>
</evidence>
<comment type="caution">
    <text evidence="16">The sequence shown here is derived from an EMBL/GenBank/DDBJ whole genome shotgun (WGS) entry which is preliminary data.</text>
</comment>
<dbReference type="FunFam" id="3.30.565.10:FF:000006">
    <property type="entry name" value="Sensor histidine kinase WalK"/>
    <property type="match status" value="1"/>
</dbReference>
<dbReference type="FunFam" id="1.10.287.130:FF:000101">
    <property type="entry name" value="Sensor histidine kinase"/>
    <property type="match status" value="1"/>
</dbReference>
<dbReference type="SMART" id="SM00304">
    <property type="entry name" value="HAMP"/>
    <property type="match status" value="1"/>
</dbReference>
<evidence type="ECO:0000256" key="3">
    <source>
        <dbReference type="ARBA" id="ARBA00012438"/>
    </source>
</evidence>
<keyword evidence="7 13" id="KW-0812">Transmembrane</keyword>
<dbReference type="InterPro" id="IPR003660">
    <property type="entry name" value="HAMP_dom"/>
</dbReference>
<dbReference type="GO" id="GO:0000155">
    <property type="term" value="F:phosphorelay sensor kinase activity"/>
    <property type="evidence" value="ECO:0007669"/>
    <property type="project" value="InterPro"/>
</dbReference>
<dbReference type="Gene3D" id="3.30.450.20">
    <property type="entry name" value="PAS domain"/>
    <property type="match status" value="1"/>
</dbReference>
<evidence type="ECO:0000256" key="9">
    <source>
        <dbReference type="ARBA" id="ARBA00022989"/>
    </source>
</evidence>
<dbReference type="AlphaFoldDB" id="A0A537J1L5"/>
<keyword evidence="12" id="KW-0175">Coiled coil</keyword>
<dbReference type="CDD" id="cd00082">
    <property type="entry name" value="HisKA"/>
    <property type="match status" value="1"/>
</dbReference>
<dbReference type="GO" id="GO:0030295">
    <property type="term" value="F:protein kinase activator activity"/>
    <property type="evidence" value="ECO:0007669"/>
    <property type="project" value="TreeGrafter"/>
</dbReference>
<dbReference type="CDD" id="cd18773">
    <property type="entry name" value="PDC1_HK_sensor"/>
    <property type="match status" value="1"/>
</dbReference>
<dbReference type="Pfam" id="PF02518">
    <property type="entry name" value="HATPase_c"/>
    <property type="match status" value="1"/>
</dbReference>
<sequence length="819" mass="90553">MKGQRMRTDRSTHQPTTRWTLRSSLLLKQTAFVAMVTIVTGGTLILASERFARRIVSDEIDQRLVLVATDRQALLQAYIHQQQERVALVASRTRLRQLVEERAARKIPADQFRRQSAQILADARRSAMDFLSISIADPQGIIITATDGADVGKDYGADPDFQEGRRQGHLGVPRRTGETSQALLTAPVVSAERQLQGVVVVVLDVQPMANLLASQTGLGESGEILLGALQDTKIHLLLPARHDPQRIDIPLANMPAMAPAVRGQTGLIRARDYRGVEVLAAYRPVGYQDWGLVVKLDVAEAYAPLARFRLLVTILEGAIFVTGVISSYLLARRFTQPILHLAHKAATIATGDLTARTGLAHRTDEFGDLAKAFDGMAEQLRRHVRRAEALAEASQTFAESTRDYEGLLTRVAHRVAEFVGDTCVIFLASADGVWLEPVVLYDQDPDALAFARTVLAASPIRVADNTMSSKVFREGEPLLIPQVSIASLRQATKEEYWPLLDRVASRSLLMVPLRVQGSTIGILSLARHQPEAPGYGPEDLKFATALAERAALTIVNARLYQALETAKEDLEHRVVERTAQLKAANNELESFSYSVAHDLRAPLRAMDGFSRLVVEDFAPLLPDEAQRYLRLVRENAQQMGRLIDDLLTFARLSRQPVNRQPVQTADLVQQVVRDLQHDREGRAVHIAINDLPVCQADPALLRQVFANLLSNALKFTRTREEARIEVRSQTDDGEPVYVVKDNGVGFDMQYMGKLFGVFQRLHRAEEYEGTGVGLAIVQRIIHRHGGRIWAEAEVDKGAAFYFTLGGDSHGGGSGRNSAR</sequence>
<dbReference type="EC" id="2.7.13.3" evidence="3"/>
<evidence type="ECO:0000256" key="10">
    <source>
        <dbReference type="ARBA" id="ARBA00023012"/>
    </source>
</evidence>
<dbReference type="Gene3D" id="3.30.565.10">
    <property type="entry name" value="Histidine kinase-like ATPase, C-terminal domain"/>
    <property type="match status" value="1"/>
</dbReference>
<dbReference type="InterPro" id="IPR036097">
    <property type="entry name" value="HisK_dim/P_sf"/>
</dbReference>
<feature type="domain" description="Histidine kinase" evidence="14">
    <location>
        <begin position="594"/>
        <end position="808"/>
    </location>
</feature>
<dbReference type="InterPro" id="IPR005467">
    <property type="entry name" value="His_kinase_dom"/>
</dbReference>
<dbReference type="GO" id="GO:0005886">
    <property type="term" value="C:plasma membrane"/>
    <property type="evidence" value="ECO:0007669"/>
    <property type="project" value="UniProtKB-SubCell"/>
</dbReference>
<comment type="catalytic activity">
    <reaction evidence="1">
        <text>ATP + protein L-histidine = ADP + protein N-phospho-L-histidine.</text>
        <dbReference type="EC" id="2.7.13.3"/>
    </reaction>
</comment>
<dbReference type="CDD" id="cd06225">
    <property type="entry name" value="HAMP"/>
    <property type="match status" value="1"/>
</dbReference>
<dbReference type="Gene3D" id="6.10.340.10">
    <property type="match status" value="1"/>
</dbReference>
<dbReference type="InterPro" id="IPR003661">
    <property type="entry name" value="HisK_dim/P_dom"/>
</dbReference>
<dbReference type="Pfam" id="PF00672">
    <property type="entry name" value="HAMP"/>
    <property type="match status" value="1"/>
</dbReference>
<dbReference type="Pfam" id="PF02743">
    <property type="entry name" value="dCache_1"/>
    <property type="match status" value="1"/>
</dbReference>
<dbReference type="CDD" id="cd18774">
    <property type="entry name" value="PDC2_HK_sensor"/>
    <property type="match status" value="1"/>
</dbReference>
<evidence type="ECO:0000256" key="5">
    <source>
        <dbReference type="ARBA" id="ARBA00022553"/>
    </source>
</evidence>
<evidence type="ECO:0000259" key="15">
    <source>
        <dbReference type="PROSITE" id="PS50885"/>
    </source>
</evidence>
<dbReference type="PRINTS" id="PR00344">
    <property type="entry name" value="BCTRLSENSOR"/>
</dbReference>
<dbReference type="SMART" id="SM00388">
    <property type="entry name" value="HisKA"/>
    <property type="match status" value="1"/>
</dbReference>
<dbReference type="InterPro" id="IPR050351">
    <property type="entry name" value="BphY/WalK/GraS-like"/>
</dbReference>
<evidence type="ECO:0000256" key="8">
    <source>
        <dbReference type="ARBA" id="ARBA00022777"/>
    </source>
</evidence>
<dbReference type="GO" id="GO:0007234">
    <property type="term" value="P:osmosensory signaling via phosphorelay pathway"/>
    <property type="evidence" value="ECO:0007669"/>
    <property type="project" value="TreeGrafter"/>
</dbReference>
<dbReference type="InterPro" id="IPR003594">
    <property type="entry name" value="HATPase_dom"/>
</dbReference>
<keyword evidence="8" id="KW-0418">Kinase</keyword>
<dbReference type="Pfam" id="PF01590">
    <property type="entry name" value="GAF"/>
    <property type="match status" value="1"/>
</dbReference>
<dbReference type="SMART" id="SM00387">
    <property type="entry name" value="HATPase_c"/>
    <property type="match status" value="1"/>
</dbReference>
<keyword evidence="11 13" id="KW-0472">Membrane</keyword>
<keyword evidence="5" id="KW-0597">Phosphoprotein</keyword>
<dbReference type="InterPro" id="IPR003018">
    <property type="entry name" value="GAF"/>
</dbReference>
<gene>
    <name evidence="16" type="ORF">E6H05_00115</name>
</gene>
<dbReference type="Proteomes" id="UP000318834">
    <property type="component" value="Unassembled WGS sequence"/>
</dbReference>
<evidence type="ECO:0000256" key="1">
    <source>
        <dbReference type="ARBA" id="ARBA00000085"/>
    </source>
</evidence>
<evidence type="ECO:0000259" key="14">
    <source>
        <dbReference type="PROSITE" id="PS50109"/>
    </source>
</evidence>
<keyword evidence="6" id="KW-0808">Transferase</keyword>
<feature type="domain" description="HAMP" evidence="15">
    <location>
        <begin position="332"/>
        <end position="385"/>
    </location>
</feature>
<dbReference type="InterPro" id="IPR029151">
    <property type="entry name" value="Sensor-like_sf"/>
</dbReference>
<dbReference type="PROSITE" id="PS50109">
    <property type="entry name" value="HIS_KIN"/>
    <property type="match status" value="1"/>
</dbReference>
<evidence type="ECO:0000256" key="6">
    <source>
        <dbReference type="ARBA" id="ARBA00022679"/>
    </source>
</evidence>
<keyword evidence="9 13" id="KW-1133">Transmembrane helix</keyword>
<keyword evidence="4" id="KW-1003">Cell membrane</keyword>
<dbReference type="SUPFAM" id="SSF55874">
    <property type="entry name" value="ATPase domain of HSP90 chaperone/DNA topoisomerase II/histidine kinase"/>
    <property type="match status" value="1"/>
</dbReference>
<dbReference type="Gene3D" id="3.30.450.40">
    <property type="match status" value="1"/>
</dbReference>
<comment type="subcellular location">
    <subcellularLocation>
        <location evidence="2">Cell membrane</location>
        <topology evidence="2">Multi-pass membrane protein</topology>
    </subcellularLocation>
</comment>
<protein>
    <recommendedName>
        <fullName evidence="3">histidine kinase</fullName>
        <ecNumber evidence="3">2.7.13.3</ecNumber>
    </recommendedName>
</protein>
<dbReference type="InterPro" id="IPR029016">
    <property type="entry name" value="GAF-like_dom_sf"/>
</dbReference>
<evidence type="ECO:0000256" key="12">
    <source>
        <dbReference type="SAM" id="Coils"/>
    </source>
</evidence>
<dbReference type="InterPro" id="IPR004358">
    <property type="entry name" value="Sig_transdc_His_kin-like_C"/>
</dbReference>
<dbReference type="EMBL" id="VBAP01000001">
    <property type="protein sequence ID" value="TMI77417.1"/>
    <property type="molecule type" value="Genomic_DNA"/>
</dbReference>
<evidence type="ECO:0000256" key="2">
    <source>
        <dbReference type="ARBA" id="ARBA00004651"/>
    </source>
</evidence>